<dbReference type="EMBL" id="JANPWB010000011">
    <property type="protein sequence ID" value="KAJ1125995.1"/>
    <property type="molecule type" value="Genomic_DNA"/>
</dbReference>
<gene>
    <name evidence="2" type="ORF">NDU88_004408</name>
</gene>
<evidence type="ECO:0000313" key="2">
    <source>
        <dbReference type="EMBL" id="KAJ1125995.1"/>
    </source>
</evidence>
<comment type="caution">
    <text evidence="2">The sequence shown here is derived from an EMBL/GenBank/DDBJ whole genome shotgun (WGS) entry which is preliminary data.</text>
</comment>
<keyword evidence="3" id="KW-1185">Reference proteome</keyword>
<organism evidence="2 3">
    <name type="scientific">Pleurodeles waltl</name>
    <name type="common">Iberian ribbed newt</name>
    <dbReference type="NCBI Taxonomy" id="8319"/>
    <lineage>
        <taxon>Eukaryota</taxon>
        <taxon>Metazoa</taxon>
        <taxon>Chordata</taxon>
        <taxon>Craniata</taxon>
        <taxon>Vertebrata</taxon>
        <taxon>Euteleostomi</taxon>
        <taxon>Amphibia</taxon>
        <taxon>Batrachia</taxon>
        <taxon>Caudata</taxon>
        <taxon>Salamandroidea</taxon>
        <taxon>Salamandridae</taxon>
        <taxon>Pleurodelinae</taxon>
        <taxon>Pleurodeles</taxon>
    </lineage>
</organism>
<evidence type="ECO:0000256" key="1">
    <source>
        <dbReference type="SAM" id="MobiDB-lite"/>
    </source>
</evidence>
<accession>A0AAV7PFX4</accession>
<sequence length="90" mass="9312">MSTSGRKKRSSTADAPEGGCGSTGIAPGNAAPLWEQRPGPSRLSRGEVAGVESQQEFDSRGTWAAAVQGGGPWCEEACVLDFDEDSVKKG</sequence>
<feature type="compositionally biased region" description="Basic residues" evidence="1">
    <location>
        <begin position="1"/>
        <end position="10"/>
    </location>
</feature>
<reference evidence="2" key="1">
    <citation type="journal article" date="2022" name="bioRxiv">
        <title>Sequencing and chromosome-scale assembly of the giantPleurodeles waltlgenome.</title>
        <authorList>
            <person name="Brown T."/>
            <person name="Elewa A."/>
            <person name="Iarovenko S."/>
            <person name="Subramanian E."/>
            <person name="Araus A.J."/>
            <person name="Petzold A."/>
            <person name="Susuki M."/>
            <person name="Suzuki K.-i.T."/>
            <person name="Hayashi T."/>
            <person name="Toyoda A."/>
            <person name="Oliveira C."/>
            <person name="Osipova E."/>
            <person name="Leigh N.D."/>
            <person name="Simon A."/>
            <person name="Yun M.H."/>
        </authorList>
    </citation>
    <scope>NUCLEOTIDE SEQUENCE</scope>
    <source>
        <strain evidence="2">20211129_DDA</strain>
        <tissue evidence="2">Liver</tissue>
    </source>
</reference>
<protein>
    <submittedName>
        <fullName evidence="2">Uncharacterized protein</fullName>
    </submittedName>
</protein>
<dbReference type="Proteomes" id="UP001066276">
    <property type="component" value="Chromosome 7"/>
</dbReference>
<evidence type="ECO:0000313" key="3">
    <source>
        <dbReference type="Proteomes" id="UP001066276"/>
    </source>
</evidence>
<dbReference type="AlphaFoldDB" id="A0AAV7PFX4"/>
<feature type="region of interest" description="Disordered" evidence="1">
    <location>
        <begin position="1"/>
        <end position="66"/>
    </location>
</feature>
<proteinExistence type="predicted"/>
<name>A0AAV7PFX4_PLEWA</name>